<dbReference type="EC" id="4.1.3.3" evidence="4"/>
<dbReference type="SUPFAM" id="SSF51569">
    <property type="entry name" value="Aldolase"/>
    <property type="match status" value="1"/>
</dbReference>
<evidence type="ECO:0000256" key="10">
    <source>
        <dbReference type="PIRSR" id="PIRSR001365-1"/>
    </source>
</evidence>
<name>A0A6V4C407_9EUKA</name>
<evidence type="ECO:0000256" key="3">
    <source>
        <dbReference type="ARBA" id="ARBA00006324"/>
    </source>
</evidence>
<keyword evidence="7" id="KW-0119">Carbohydrate metabolism</keyword>
<feature type="binding site" evidence="11">
    <location>
        <position position="235"/>
    </location>
    <ligand>
        <name>pyruvate</name>
        <dbReference type="ChEBI" id="CHEBI:15361"/>
    </ligand>
</feature>
<dbReference type="PANTHER" id="PTHR12128">
    <property type="entry name" value="DIHYDRODIPICOLINATE SYNTHASE"/>
    <property type="match status" value="1"/>
</dbReference>
<dbReference type="PIRSF" id="PIRSF001365">
    <property type="entry name" value="DHDPS"/>
    <property type="match status" value="1"/>
</dbReference>
<accession>A0A6V4C407</accession>
<evidence type="ECO:0000256" key="6">
    <source>
        <dbReference type="ARBA" id="ARBA00023239"/>
    </source>
</evidence>
<dbReference type="SMART" id="SM01130">
    <property type="entry name" value="DHDPS"/>
    <property type="match status" value="1"/>
</dbReference>
<evidence type="ECO:0000256" key="5">
    <source>
        <dbReference type="ARBA" id="ARBA00022490"/>
    </source>
</evidence>
<dbReference type="InterPro" id="IPR002220">
    <property type="entry name" value="DapA-like"/>
</dbReference>
<dbReference type="EMBL" id="HBKO01037771">
    <property type="protein sequence ID" value="CAE2264668.1"/>
    <property type="molecule type" value="Transcribed_RNA"/>
</dbReference>
<dbReference type="PRINTS" id="PR00146">
    <property type="entry name" value="DHPICSNTHASE"/>
</dbReference>
<comment type="catalytic activity">
    <reaction evidence="8">
        <text>aceneuramate = aldehydo-N-acetyl-D-mannosamine + pyruvate</text>
        <dbReference type="Rhea" id="RHEA:23296"/>
        <dbReference type="ChEBI" id="CHEBI:15361"/>
        <dbReference type="ChEBI" id="CHEBI:17122"/>
        <dbReference type="ChEBI" id="CHEBI:173083"/>
        <dbReference type="EC" id="4.1.3.3"/>
    </reaction>
</comment>
<keyword evidence="6 9" id="KW-0456">Lyase</keyword>
<dbReference type="Pfam" id="PF00701">
    <property type="entry name" value="DHDPS"/>
    <property type="match status" value="1"/>
</dbReference>
<dbReference type="GO" id="GO:0005737">
    <property type="term" value="C:cytoplasm"/>
    <property type="evidence" value="ECO:0007669"/>
    <property type="project" value="UniProtKB-SubCell"/>
</dbReference>
<dbReference type="Gene3D" id="3.20.20.70">
    <property type="entry name" value="Aldolase class I"/>
    <property type="match status" value="1"/>
</dbReference>
<organism evidence="12">
    <name type="scientific">Prymnesium polylepis</name>
    <dbReference type="NCBI Taxonomy" id="72548"/>
    <lineage>
        <taxon>Eukaryota</taxon>
        <taxon>Haptista</taxon>
        <taxon>Haptophyta</taxon>
        <taxon>Prymnesiophyceae</taxon>
        <taxon>Prymnesiales</taxon>
        <taxon>Prymnesiaceae</taxon>
        <taxon>Prymnesium</taxon>
    </lineage>
</organism>
<evidence type="ECO:0000256" key="7">
    <source>
        <dbReference type="ARBA" id="ARBA00023277"/>
    </source>
</evidence>
<evidence type="ECO:0000256" key="1">
    <source>
        <dbReference type="ARBA" id="ARBA00004496"/>
    </source>
</evidence>
<evidence type="ECO:0000256" key="11">
    <source>
        <dbReference type="PIRSR" id="PIRSR001365-2"/>
    </source>
</evidence>
<evidence type="ECO:0000256" key="9">
    <source>
        <dbReference type="PIRNR" id="PIRNR001365"/>
    </source>
</evidence>
<feature type="active site" description="Proton donor/acceptor" evidence="10">
    <location>
        <position position="159"/>
    </location>
</feature>
<dbReference type="AlphaFoldDB" id="A0A6V4C407"/>
<comment type="subcellular location">
    <subcellularLocation>
        <location evidence="1">Cytoplasm</location>
    </subcellularLocation>
</comment>
<evidence type="ECO:0000256" key="4">
    <source>
        <dbReference type="ARBA" id="ARBA00012911"/>
    </source>
</evidence>
<protein>
    <recommendedName>
        <fullName evidence="4">N-acetylneuraminate lyase</fullName>
        <ecNumber evidence="4">4.1.3.3</ecNumber>
    </recommendedName>
</protein>
<proteinExistence type="inferred from homology"/>
<comment type="pathway">
    <text evidence="2">Amino-sugar metabolism; N-acetylneuraminate degradation.</text>
</comment>
<evidence type="ECO:0000313" key="12">
    <source>
        <dbReference type="EMBL" id="CAE2264668.1"/>
    </source>
</evidence>
<dbReference type="InterPro" id="IPR013785">
    <property type="entry name" value="Aldolase_TIM"/>
</dbReference>
<dbReference type="PANTHER" id="PTHR12128:SF21">
    <property type="entry name" value="N-ACETYLNEURAMINATE LYASE"/>
    <property type="match status" value="1"/>
</dbReference>
<feature type="active site" description="Schiff-base intermediate with substrate" evidence="10">
    <location>
        <position position="192"/>
    </location>
</feature>
<comment type="similarity">
    <text evidence="3">Belongs to the DapA family. NanA subfamily.</text>
</comment>
<reference evidence="12" key="1">
    <citation type="submission" date="2021-01" db="EMBL/GenBank/DDBJ databases">
        <authorList>
            <person name="Corre E."/>
            <person name="Pelletier E."/>
            <person name="Niang G."/>
            <person name="Scheremetjew M."/>
            <person name="Finn R."/>
            <person name="Kale V."/>
            <person name="Holt S."/>
            <person name="Cochrane G."/>
            <person name="Meng A."/>
            <person name="Brown T."/>
            <person name="Cohen L."/>
        </authorList>
    </citation>
    <scope>NUCLEOTIDE SEQUENCE</scope>
    <source>
        <strain evidence="12">UIO037</strain>
    </source>
</reference>
<gene>
    <name evidence="12" type="ORF">CPOL0286_LOCUS17290</name>
</gene>
<sequence length="325" mass="34979">MLSLLVGALAFSEKPFVIDQHRITGMMIAVYTPMKEGNALELDLDRVSAYAKFLKARNITNVMPAGSNGESLSLSVPERKSLAEAWAKAGTAEGLNIYMHVGSESLVESVELAQHAAATSGIKGILSMTPVYFKPTTETLLDFLAAIAAAAPSLPFWFYHFPDDTGVMPGQAHKFLELAESTKKIPNLMGIKFTDYNLMDFALCTQVGGAGKYNMLYGRDEQAIAALLLGAEAAVSSTIGYSPTLRDAVSLWAAGQHADAKAAQERNAKLCSFFGQYESDAINVQKNIMKMVGMGVGPSRLPKRDMDATSAKSLEGQLRALKLLD</sequence>
<keyword evidence="5" id="KW-0963">Cytoplasm</keyword>
<evidence type="ECO:0000256" key="8">
    <source>
        <dbReference type="ARBA" id="ARBA00044906"/>
    </source>
</evidence>
<dbReference type="GO" id="GO:0008747">
    <property type="term" value="F:N-acetylneuraminate lyase activity"/>
    <property type="evidence" value="ECO:0007669"/>
    <property type="project" value="UniProtKB-EC"/>
</dbReference>
<evidence type="ECO:0000256" key="2">
    <source>
        <dbReference type="ARBA" id="ARBA00004878"/>
    </source>
</evidence>